<sequence>MKVKDSNGTPLNEGDSVTLIKDLKVKGTSVTLKRGTLIKNIRLTGNEDEVECRAEKVKDLVLRTEFLKKA</sequence>
<evidence type="ECO:0000313" key="3">
    <source>
        <dbReference type="Proteomes" id="UP000198588"/>
    </source>
</evidence>
<dbReference type="AlphaFoldDB" id="A0A1G5Z766"/>
<dbReference type="EMBL" id="FMXM01000014">
    <property type="protein sequence ID" value="SDA90467.1"/>
    <property type="molecule type" value="Genomic_DNA"/>
</dbReference>
<proteinExistence type="predicted"/>
<evidence type="ECO:0000259" key="1">
    <source>
        <dbReference type="Pfam" id="PF03831"/>
    </source>
</evidence>
<dbReference type="InterPro" id="IPR013988">
    <property type="entry name" value="YjdM_C"/>
</dbReference>
<dbReference type="RefSeq" id="WP_091581971.1">
    <property type="nucleotide sequence ID" value="NZ_FMXM01000014.1"/>
</dbReference>
<accession>A0A1G5Z766</accession>
<gene>
    <name evidence="2" type="ORF">SAMN02927914_04358</name>
</gene>
<dbReference type="STRING" id="1165689.SAMN02927914_04358"/>
<keyword evidence="2" id="KW-0378">Hydrolase</keyword>
<feature type="domain" description="Protein YjdM C-terminal" evidence="1">
    <location>
        <begin position="3"/>
        <end position="70"/>
    </location>
</feature>
<reference evidence="2 3" key="1">
    <citation type="submission" date="2016-10" db="EMBL/GenBank/DDBJ databases">
        <authorList>
            <person name="de Groot N.N."/>
        </authorList>
    </citation>
    <scope>NUCLEOTIDE SEQUENCE [LARGE SCALE GENOMIC DNA]</scope>
    <source>
        <strain evidence="2 3">CGMCC 1.12097</strain>
    </source>
</reference>
<dbReference type="OrthoDB" id="9810131at2"/>
<organism evidence="2 3">
    <name type="scientific">Mesorhizobium qingshengii</name>
    <dbReference type="NCBI Taxonomy" id="1165689"/>
    <lineage>
        <taxon>Bacteria</taxon>
        <taxon>Pseudomonadati</taxon>
        <taxon>Pseudomonadota</taxon>
        <taxon>Alphaproteobacteria</taxon>
        <taxon>Hyphomicrobiales</taxon>
        <taxon>Phyllobacteriaceae</taxon>
        <taxon>Mesorhizobium</taxon>
    </lineage>
</organism>
<evidence type="ECO:0000313" key="2">
    <source>
        <dbReference type="EMBL" id="SDA90467.1"/>
    </source>
</evidence>
<dbReference type="Gene3D" id="2.30.30.40">
    <property type="entry name" value="SH3 Domains"/>
    <property type="match status" value="1"/>
</dbReference>
<dbReference type="Proteomes" id="UP000198588">
    <property type="component" value="Unassembled WGS sequence"/>
</dbReference>
<name>A0A1G5Z766_9HYPH</name>
<dbReference type="GO" id="GO:0016787">
    <property type="term" value="F:hydrolase activity"/>
    <property type="evidence" value="ECO:0007669"/>
    <property type="project" value="UniProtKB-KW"/>
</dbReference>
<dbReference type="SUPFAM" id="SSF82057">
    <property type="entry name" value="Prokaryotic SH3-related domain"/>
    <property type="match status" value="1"/>
</dbReference>
<protein>
    <submittedName>
        <fullName evidence="2">Phosphonoacetate hydrolase</fullName>
    </submittedName>
</protein>
<dbReference type="Pfam" id="PF03831">
    <property type="entry name" value="YjdM"/>
    <property type="match status" value="1"/>
</dbReference>